<dbReference type="InterPro" id="IPR036102">
    <property type="entry name" value="OsmC/Ohrsf"/>
</dbReference>
<dbReference type="Pfam" id="PF02566">
    <property type="entry name" value="OsmC"/>
    <property type="match status" value="1"/>
</dbReference>
<keyword evidence="2" id="KW-1185">Reference proteome</keyword>
<gene>
    <name evidence="1" type="ORF">FX988_02352</name>
</gene>
<proteinExistence type="predicted"/>
<dbReference type="InterPro" id="IPR015946">
    <property type="entry name" value="KH_dom-like_a/b"/>
</dbReference>
<dbReference type="RefSeq" id="WP_160180012.1">
    <property type="nucleotide sequence ID" value="NZ_CP047656.1"/>
</dbReference>
<dbReference type="KEGG" id="pmes:FX988_02352"/>
<dbReference type="AlphaFoldDB" id="A0A857JM70"/>
<dbReference type="OrthoDB" id="9804010at2"/>
<evidence type="ECO:0000313" key="1">
    <source>
        <dbReference type="EMBL" id="QHJ12101.1"/>
    </source>
</evidence>
<dbReference type="PANTHER" id="PTHR34352:SF1">
    <property type="entry name" value="PROTEIN YHFA"/>
    <property type="match status" value="1"/>
</dbReference>
<sequence length="131" mass="14333">MKATVKWQSDMKFTGETETGKRIEMDGDGTQASPMEAVLLAVGACSSIDVVEILKKSRQAISDCVCELEATRADEAPRVFTDIHAHYSVTGESLSEKHVQRAVQLSAEKYCSVMLMLEGKVKITTSFSIQS</sequence>
<dbReference type="EMBL" id="CP047656">
    <property type="protein sequence ID" value="QHJ12101.1"/>
    <property type="molecule type" value="Genomic_DNA"/>
</dbReference>
<dbReference type="InterPro" id="IPR003718">
    <property type="entry name" value="OsmC/Ohr_fam"/>
</dbReference>
<reference evidence="1 2" key="1">
    <citation type="submission" date="2019-12" db="EMBL/GenBank/DDBJ databases">
        <title>Genome sequencing and assembly of endphytes of Porphyra tenera.</title>
        <authorList>
            <person name="Park J.M."/>
            <person name="Shin R."/>
            <person name="Jo S.H."/>
        </authorList>
    </citation>
    <scope>NUCLEOTIDE SEQUENCE [LARGE SCALE GENOMIC DNA]</scope>
    <source>
        <strain evidence="1 2">GPM4</strain>
    </source>
</reference>
<organism evidence="1 2">
    <name type="scientific">Paraglaciecola mesophila</name>
    <dbReference type="NCBI Taxonomy" id="197222"/>
    <lineage>
        <taxon>Bacteria</taxon>
        <taxon>Pseudomonadati</taxon>
        <taxon>Pseudomonadota</taxon>
        <taxon>Gammaproteobacteria</taxon>
        <taxon>Alteromonadales</taxon>
        <taxon>Alteromonadaceae</taxon>
        <taxon>Paraglaciecola</taxon>
    </lineage>
</organism>
<dbReference type="Gene3D" id="2.20.25.10">
    <property type="match status" value="1"/>
</dbReference>
<dbReference type="PANTHER" id="PTHR34352">
    <property type="entry name" value="PROTEIN YHFA"/>
    <property type="match status" value="1"/>
</dbReference>
<name>A0A857JM70_9ALTE</name>
<dbReference type="NCBIfam" id="NF008009">
    <property type="entry name" value="PRK10738.1"/>
    <property type="match status" value="1"/>
</dbReference>
<accession>A0A857JM70</accession>
<dbReference type="Proteomes" id="UP000464524">
    <property type="component" value="Chromosome"/>
</dbReference>
<evidence type="ECO:0000313" key="2">
    <source>
        <dbReference type="Proteomes" id="UP000464524"/>
    </source>
</evidence>
<dbReference type="Gene3D" id="3.30.300.20">
    <property type="match status" value="1"/>
</dbReference>
<dbReference type="SUPFAM" id="SSF82784">
    <property type="entry name" value="OsmC-like"/>
    <property type="match status" value="1"/>
</dbReference>
<protein>
    <submittedName>
        <fullName evidence="1">Protein YhfA</fullName>
    </submittedName>
</protein>